<keyword evidence="3" id="KW-1185">Reference proteome</keyword>
<evidence type="ECO:0000313" key="3">
    <source>
        <dbReference type="Proteomes" id="UP000691718"/>
    </source>
</evidence>
<reference evidence="2" key="1">
    <citation type="submission" date="2021-04" db="EMBL/GenBank/DDBJ databases">
        <authorList>
            <person name="Tunstrom K."/>
        </authorList>
    </citation>
    <scope>NUCLEOTIDE SEQUENCE</scope>
</reference>
<proteinExistence type="predicted"/>
<dbReference type="EMBL" id="CAJQZP010001037">
    <property type="protein sequence ID" value="CAG5011359.1"/>
    <property type="molecule type" value="Genomic_DNA"/>
</dbReference>
<keyword evidence="1" id="KW-0175">Coiled coil</keyword>
<evidence type="ECO:0000256" key="1">
    <source>
        <dbReference type="SAM" id="Coils"/>
    </source>
</evidence>
<protein>
    <submittedName>
        <fullName evidence="2">(apollo) hypothetical protein</fullName>
    </submittedName>
</protein>
<evidence type="ECO:0000313" key="2">
    <source>
        <dbReference type="EMBL" id="CAG5011359.1"/>
    </source>
</evidence>
<accession>A0A8S3X9K3</accession>
<dbReference type="OrthoDB" id="445341at2759"/>
<sequence>MKNYKSLTQKYNAKRKQNNDNLRIYLINKLKEVTEERRNLSLLLAAAVCENRTIRTYYRLESMAKTRLALHMEQTKKKIKESQLQYVNFQHLYLMTQQENMYLKALIKKLTKQKEDAERNLISLVHEVCLTKNKKLMAYCSRFVVQTKDKLLCSDMSAEIKQFLTSTNSVHCSKSYFKQEVASNTKNSTRNQTSEEEKHLMPLLSTSGPRLVGLPGEHIWTIKDKDGFIEKLYEYDFEPNFDNGDTIRRIREYSVYHDKDCFLENFQ</sequence>
<dbReference type="Proteomes" id="UP000691718">
    <property type="component" value="Unassembled WGS sequence"/>
</dbReference>
<dbReference type="AlphaFoldDB" id="A0A8S3X9K3"/>
<gene>
    <name evidence="2" type="ORF">PAPOLLO_LOCUS15576</name>
</gene>
<name>A0A8S3X9K3_PARAO</name>
<feature type="coiled-coil region" evidence="1">
    <location>
        <begin position="100"/>
        <end position="127"/>
    </location>
</feature>
<organism evidence="2 3">
    <name type="scientific">Parnassius apollo</name>
    <name type="common">Apollo butterfly</name>
    <name type="synonym">Papilio apollo</name>
    <dbReference type="NCBI Taxonomy" id="110799"/>
    <lineage>
        <taxon>Eukaryota</taxon>
        <taxon>Metazoa</taxon>
        <taxon>Ecdysozoa</taxon>
        <taxon>Arthropoda</taxon>
        <taxon>Hexapoda</taxon>
        <taxon>Insecta</taxon>
        <taxon>Pterygota</taxon>
        <taxon>Neoptera</taxon>
        <taxon>Endopterygota</taxon>
        <taxon>Lepidoptera</taxon>
        <taxon>Glossata</taxon>
        <taxon>Ditrysia</taxon>
        <taxon>Papilionoidea</taxon>
        <taxon>Papilionidae</taxon>
        <taxon>Parnassiinae</taxon>
        <taxon>Parnassini</taxon>
        <taxon>Parnassius</taxon>
        <taxon>Parnassius</taxon>
    </lineage>
</organism>
<comment type="caution">
    <text evidence="2">The sequence shown here is derived from an EMBL/GenBank/DDBJ whole genome shotgun (WGS) entry which is preliminary data.</text>
</comment>